<keyword evidence="4" id="KW-1185">Reference proteome</keyword>
<evidence type="ECO:0000313" key="4">
    <source>
        <dbReference type="Proteomes" id="UP001596388"/>
    </source>
</evidence>
<feature type="domain" description="Inner membrane protein YgaP-like transmembrane" evidence="2">
    <location>
        <begin position="1"/>
        <end position="68"/>
    </location>
</feature>
<organism evidence="3 4">
    <name type="scientific">Halobaculum marinum</name>
    <dbReference type="NCBI Taxonomy" id="3031996"/>
    <lineage>
        <taxon>Archaea</taxon>
        <taxon>Methanobacteriati</taxon>
        <taxon>Methanobacteriota</taxon>
        <taxon>Stenosarchaea group</taxon>
        <taxon>Halobacteria</taxon>
        <taxon>Halobacteriales</taxon>
        <taxon>Haloferacaceae</taxon>
        <taxon>Halobaculum</taxon>
    </lineage>
</organism>
<evidence type="ECO:0000313" key="3">
    <source>
        <dbReference type="EMBL" id="MFC7095851.1"/>
    </source>
</evidence>
<sequence>MEKNVGSTDQLVRVLVGAVAGVVSLATLAGVIGLPAILSPILGVVAVAMLVTGLTSTCWLYSLLGVSTR</sequence>
<evidence type="ECO:0000256" key="1">
    <source>
        <dbReference type="SAM" id="Phobius"/>
    </source>
</evidence>
<dbReference type="Pfam" id="PF11127">
    <property type="entry name" value="YgaP-like_TM"/>
    <property type="match status" value="1"/>
</dbReference>
<gene>
    <name evidence="3" type="ORF">ACFQKD_00905</name>
</gene>
<dbReference type="Proteomes" id="UP001596388">
    <property type="component" value="Unassembled WGS sequence"/>
</dbReference>
<keyword evidence="1" id="KW-0472">Membrane</keyword>
<dbReference type="GeneID" id="79271829"/>
<accession>A0ABD5WRG0</accession>
<dbReference type="RefSeq" id="WP_276239836.1">
    <property type="nucleotide sequence ID" value="NZ_CP119991.1"/>
</dbReference>
<dbReference type="InterPro" id="IPR021309">
    <property type="entry name" value="YgaP-like_TM"/>
</dbReference>
<comment type="caution">
    <text evidence="3">The sequence shown here is derived from an EMBL/GenBank/DDBJ whole genome shotgun (WGS) entry which is preliminary data.</text>
</comment>
<feature type="transmembrane region" description="Helical" evidence="1">
    <location>
        <begin position="41"/>
        <end position="64"/>
    </location>
</feature>
<protein>
    <submittedName>
        <fullName evidence="3">DUF2892 domain-containing protein</fullName>
    </submittedName>
</protein>
<keyword evidence="1" id="KW-0812">Transmembrane</keyword>
<feature type="transmembrane region" description="Helical" evidence="1">
    <location>
        <begin position="12"/>
        <end position="35"/>
    </location>
</feature>
<keyword evidence="1" id="KW-1133">Transmembrane helix</keyword>
<dbReference type="EMBL" id="JBHTAG010000001">
    <property type="protein sequence ID" value="MFC7095851.1"/>
    <property type="molecule type" value="Genomic_DNA"/>
</dbReference>
<dbReference type="AlphaFoldDB" id="A0ABD5WRG0"/>
<reference evidence="3 4" key="1">
    <citation type="journal article" date="2019" name="Int. J. Syst. Evol. Microbiol.">
        <title>The Global Catalogue of Microorganisms (GCM) 10K type strain sequencing project: providing services to taxonomists for standard genome sequencing and annotation.</title>
        <authorList>
            <consortium name="The Broad Institute Genomics Platform"/>
            <consortium name="The Broad Institute Genome Sequencing Center for Infectious Disease"/>
            <person name="Wu L."/>
            <person name="Ma J."/>
        </authorList>
    </citation>
    <scope>NUCLEOTIDE SEQUENCE [LARGE SCALE GENOMIC DNA]</scope>
    <source>
        <strain evidence="3 4">DT55</strain>
    </source>
</reference>
<proteinExistence type="predicted"/>
<evidence type="ECO:0000259" key="2">
    <source>
        <dbReference type="Pfam" id="PF11127"/>
    </source>
</evidence>
<name>A0ABD5WRG0_9EURY</name>